<evidence type="ECO:0000313" key="3">
    <source>
        <dbReference type="Proteomes" id="UP000516305"/>
    </source>
</evidence>
<reference evidence="2 3" key="1">
    <citation type="submission" date="2020-08" db="EMBL/GenBank/DDBJ databases">
        <title>Croceimicrobium hydrocarbonivorans gen. nov., sp. nov., a novel marine bacterium isolated from a bacterial consortium that degrades polyethylene terephthalate.</title>
        <authorList>
            <person name="Liu R."/>
        </authorList>
    </citation>
    <scope>NUCLEOTIDE SEQUENCE [LARGE SCALE GENOMIC DNA]</scope>
    <source>
        <strain evidence="2 3">A20-9</strain>
    </source>
</reference>
<keyword evidence="3" id="KW-1185">Reference proteome</keyword>
<name>A0A7H0VBM5_9FLAO</name>
<protein>
    <submittedName>
        <fullName evidence="2">Uncharacterized protein</fullName>
    </submittedName>
</protein>
<dbReference type="KEGG" id="chyd:H4K34_12135"/>
<dbReference type="EMBL" id="CP060139">
    <property type="protein sequence ID" value="QNR23123.1"/>
    <property type="molecule type" value="Genomic_DNA"/>
</dbReference>
<keyword evidence="1" id="KW-0812">Transmembrane</keyword>
<evidence type="ECO:0000256" key="1">
    <source>
        <dbReference type="SAM" id="Phobius"/>
    </source>
</evidence>
<dbReference type="AlphaFoldDB" id="A0A7H0VBM5"/>
<dbReference type="Proteomes" id="UP000516305">
    <property type="component" value="Chromosome"/>
</dbReference>
<dbReference type="RefSeq" id="WP_210757659.1">
    <property type="nucleotide sequence ID" value="NZ_CP060139.1"/>
</dbReference>
<organism evidence="2 3">
    <name type="scientific">Croceimicrobium hydrocarbonivorans</name>
    <dbReference type="NCBI Taxonomy" id="2761580"/>
    <lineage>
        <taxon>Bacteria</taxon>
        <taxon>Pseudomonadati</taxon>
        <taxon>Bacteroidota</taxon>
        <taxon>Flavobacteriia</taxon>
        <taxon>Flavobacteriales</taxon>
        <taxon>Owenweeksiaceae</taxon>
        <taxon>Croceimicrobium</taxon>
    </lineage>
</organism>
<keyword evidence="1" id="KW-1133">Transmembrane helix</keyword>
<proteinExistence type="predicted"/>
<feature type="transmembrane region" description="Helical" evidence="1">
    <location>
        <begin position="6"/>
        <end position="31"/>
    </location>
</feature>
<evidence type="ECO:0000313" key="2">
    <source>
        <dbReference type="EMBL" id="QNR23123.1"/>
    </source>
</evidence>
<accession>A0A7H0VBM5</accession>
<sequence length="182" mass="21642">MYRYFLKYLGISSLIFSLILPSVLNLSLFSWRSLELRKELKARFKSGIPESECTVFLLEALEYQNLDWDNATEFFWQDHKYDLIALEVKEGRIKLMAWLDEEESELKRRFHQLLQKHPPQQEDCPIALIDHFKNFFLDWPSAWTAFAEYDFHVDHWINPESSAHLLSLSPPPRLGLFTSVNF</sequence>
<gene>
    <name evidence="2" type="ORF">H4K34_12135</name>
</gene>
<keyword evidence="1" id="KW-0472">Membrane</keyword>